<dbReference type="InterPro" id="IPR016180">
    <property type="entry name" value="Ribosomal_uL16_dom"/>
</dbReference>
<comment type="similarity">
    <text evidence="1">Belongs to the universal ribosomal protein uL16 family.</text>
</comment>
<evidence type="ECO:0008006" key="5">
    <source>
        <dbReference type="Google" id="ProtNLM"/>
    </source>
</evidence>
<reference evidence="4" key="1">
    <citation type="submission" date="2019-03" db="EMBL/GenBank/DDBJ databases">
        <title>Genome sequencing and reference-guided assembly of Black Bengal Goat (Capra hircus).</title>
        <authorList>
            <person name="Siddiki A.Z."/>
            <person name="Baten A."/>
            <person name="Billah M."/>
            <person name="Alam M.A.U."/>
            <person name="Shawrob K.S.M."/>
            <person name="Saha S."/>
            <person name="Chowdhury M."/>
            <person name="Rahman A.H."/>
            <person name="Stear M."/>
            <person name="Miah G."/>
            <person name="Das G.B."/>
            <person name="Hossain M.M."/>
            <person name="Kumkum M."/>
            <person name="Islam M.S."/>
            <person name="Mollah A.M."/>
            <person name="Ahsan A."/>
            <person name="Tusar F."/>
            <person name="Khan M.K.I."/>
        </authorList>
    </citation>
    <scope>NUCLEOTIDE SEQUENCE [LARGE SCALE GENOMIC DNA]</scope>
</reference>
<dbReference type="Ensembl" id="ENSCHIT00010017401.1">
    <property type="protein sequence ID" value="ENSCHIP00010012308.1"/>
    <property type="gene ID" value="ENSCHIG00010009137.1"/>
</dbReference>
<protein>
    <recommendedName>
        <fullName evidence="5">Ribosomal protein L10e/L16 domain-containing protein</fullName>
    </recommendedName>
</protein>
<dbReference type="AlphaFoldDB" id="A0A8C2NM38"/>
<keyword evidence="3" id="KW-0687">Ribonucleoprotein</keyword>
<dbReference type="Ensembl" id="ENSCHIT00010010560.1">
    <property type="protein sequence ID" value="ENSCHIP00010007534.1"/>
    <property type="gene ID" value="ENSCHIG00010005475.1"/>
</dbReference>
<dbReference type="Pfam" id="PF00252">
    <property type="entry name" value="Ribosomal_L16"/>
    <property type="match status" value="1"/>
</dbReference>
<evidence type="ECO:0000256" key="1">
    <source>
        <dbReference type="ARBA" id="ARBA00008931"/>
    </source>
</evidence>
<dbReference type="Ensembl" id="ENSCHIT00010009906.1">
    <property type="protein sequence ID" value="ENSCHIP00010007097.1"/>
    <property type="gene ID" value="ENSCHIG00010005124.1"/>
</dbReference>
<evidence type="ECO:0000313" key="4">
    <source>
        <dbReference type="Ensembl" id="ENSCHIP00010007097.1"/>
    </source>
</evidence>
<dbReference type="Ensembl" id="ENSCHIT00010010171.1">
    <property type="protein sequence ID" value="ENSCHIP00010007273.1"/>
    <property type="gene ID" value="ENSCHIG00010005275.1"/>
</dbReference>
<dbReference type="PANTHER" id="PTHR11726">
    <property type="entry name" value="60S RIBOSOMAL PROTEIN L10"/>
    <property type="match status" value="1"/>
</dbReference>
<dbReference type="SUPFAM" id="SSF54686">
    <property type="entry name" value="Ribosomal protein L16p/L10e"/>
    <property type="match status" value="1"/>
</dbReference>
<dbReference type="FunFam" id="3.30.60.300:FF:000001">
    <property type="entry name" value="60S ribosomal protein L10"/>
    <property type="match status" value="1"/>
</dbReference>
<dbReference type="Ensembl" id="ENSCHIT00010014591.1">
    <property type="protein sequence ID" value="ENSCHIP00010010314.1"/>
    <property type="gene ID" value="ENSCHIG00010007690.1"/>
</dbReference>
<reference evidence="4" key="2">
    <citation type="submission" date="2025-05" db="UniProtKB">
        <authorList>
            <consortium name="Ensembl"/>
        </authorList>
    </citation>
    <scope>IDENTIFICATION</scope>
</reference>
<dbReference type="CDD" id="cd01433">
    <property type="entry name" value="Ribosomal_L16_L10e"/>
    <property type="match status" value="1"/>
</dbReference>
<evidence type="ECO:0000256" key="2">
    <source>
        <dbReference type="ARBA" id="ARBA00022980"/>
    </source>
</evidence>
<proteinExistence type="inferred from homology"/>
<evidence type="ECO:0000256" key="3">
    <source>
        <dbReference type="ARBA" id="ARBA00023274"/>
    </source>
</evidence>
<dbReference type="Gene3D" id="3.90.1170.10">
    <property type="entry name" value="Ribosomal protein L10e/L16"/>
    <property type="match status" value="1"/>
</dbReference>
<organism evidence="4">
    <name type="scientific">Capra hircus</name>
    <name type="common">Goat</name>
    <dbReference type="NCBI Taxonomy" id="9925"/>
    <lineage>
        <taxon>Eukaryota</taxon>
        <taxon>Metazoa</taxon>
        <taxon>Chordata</taxon>
        <taxon>Craniata</taxon>
        <taxon>Vertebrata</taxon>
        <taxon>Euteleostomi</taxon>
        <taxon>Mammalia</taxon>
        <taxon>Eutheria</taxon>
        <taxon>Laurasiatheria</taxon>
        <taxon>Artiodactyla</taxon>
        <taxon>Ruminantia</taxon>
        <taxon>Pecora</taxon>
        <taxon>Bovidae</taxon>
        <taxon>Caprinae</taxon>
        <taxon>Capra</taxon>
    </lineage>
</organism>
<keyword evidence="2" id="KW-0689">Ribosomal protein</keyword>
<dbReference type="Gene3D" id="3.30.60.300">
    <property type="match status" value="1"/>
</dbReference>
<dbReference type="InterPro" id="IPR036920">
    <property type="entry name" value="Ribosomal_uL16_sf"/>
</dbReference>
<name>A0A8C2NM38_CAPHI</name>
<dbReference type="GO" id="GO:0006412">
    <property type="term" value="P:translation"/>
    <property type="evidence" value="ECO:0007669"/>
    <property type="project" value="InterPro"/>
</dbReference>
<accession>A0A8C2NM38</accession>
<dbReference type="InterPro" id="IPR047873">
    <property type="entry name" value="Ribosomal_uL16"/>
</dbReference>
<dbReference type="InterPro" id="IPR001197">
    <property type="entry name" value="Ribosomal_uL16_euk_arch"/>
</dbReference>
<dbReference type="GO" id="GO:0003735">
    <property type="term" value="F:structural constituent of ribosome"/>
    <property type="evidence" value="ECO:0007669"/>
    <property type="project" value="InterPro"/>
</dbReference>
<sequence length="152" mass="16828">MVSGEYEQLSSKALEAACICANKYMVKTVAKMVFTSECSSNPFHVIHTNKMLSCTGADRLQTGMRGAFGKAQGTVARAHTAQVIMSIHTKLQTKEHFPGHQKIHISKNWGFTNFNADGFENMVAENQLIPDGYGVKYIPNRGPLDKRRALHS</sequence>
<dbReference type="GO" id="GO:0015934">
    <property type="term" value="C:large ribosomal subunit"/>
    <property type="evidence" value="ECO:0007669"/>
    <property type="project" value="UniProtKB-ARBA"/>
</dbReference>